<dbReference type="OrthoDB" id="5379188at2"/>
<accession>A0A3R9QCW4</accession>
<reference evidence="1 2" key="1">
    <citation type="submission" date="2018-12" db="EMBL/GenBank/DDBJ databases">
        <title>Sequencing of bacterial isolates from soil warming experiment in Harvard Forest, Massachusetts, USA.</title>
        <authorList>
            <person name="Deangelis K."/>
        </authorList>
    </citation>
    <scope>NUCLEOTIDE SEQUENCE [LARGE SCALE GENOMIC DNA]</scope>
    <source>
        <strain evidence="1 2">EB153</strain>
    </source>
</reference>
<name>A0A3R9QCW4_9BACT</name>
<dbReference type="EMBL" id="RSDW01000001">
    <property type="protein sequence ID" value="RSL18654.1"/>
    <property type="molecule type" value="Genomic_DNA"/>
</dbReference>
<dbReference type="AlphaFoldDB" id="A0A3R9QCW4"/>
<proteinExistence type="predicted"/>
<keyword evidence="2" id="KW-1185">Reference proteome</keyword>
<sequence>MDATHQHDGNLCSAVFLSLNRVESMPGTALSHNGYTQNYSQEAAARVSGVYTLTLLILDGCPSIVFEGFFDFYSHDFLDPENHFQTLMCIPTRSIDPDNIRWNGWQIVHMEGKDPDAKLQTGFEQRGHLYRP</sequence>
<evidence type="ECO:0000313" key="2">
    <source>
        <dbReference type="Proteomes" id="UP000269669"/>
    </source>
</evidence>
<organism evidence="1 2">
    <name type="scientific">Edaphobacter aggregans</name>
    <dbReference type="NCBI Taxonomy" id="570835"/>
    <lineage>
        <taxon>Bacteria</taxon>
        <taxon>Pseudomonadati</taxon>
        <taxon>Acidobacteriota</taxon>
        <taxon>Terriglobia</taxon>
        <taxon>Terriglobales</taxon>
        <taxon>Acidobacteriaceae</taxon>
        <taxon>Edaphobacter</taxon>
    </lineage>
</organism>
<dbReference type="RefSeq" id="WP_125486986.1">
    <property type="nucleotide sequence ID" value="NZ_RSDW01000001.1"/>
</dbReference>
<comment type="caution">
    <text evidence="1">The sequence shown here is derived from an EMBL/GenBank/DDBJ whole genome shotgun (WGS) entry which is preliminary data.</text>
</comment>
<evidence type="ECO:0000313" key="1">
    <source>
        <dbReference type="EMBL" id="RSL18654.1"/>
    </source>
</evidence>
<protein>
    <submittedName>
        <fullName evidence="1">Uncharacterized protein</fullName>
    </submittedName>
</protein>
<gene>
    <name evidence="1" type="ORF">EDE15_4248</name>
</gene>
<dbReference type="Proteomes" id="UP000269669">
    <property type="component" value="Unassembled WGS sequence"/>
</dbReference>